<evidence type="ECO:0000313" key="2">
    <source>
        <dbReference type="EMBL" id="MFD0992831.1"/>
    </source>
</evidence>
<reference evidence="3" key="1">
    <citation type="journal article" date="2019" name="Int. J. Syst. Evol. Microbiol.">
        <title>The Global Catalogue of Microorganisms (GCM) 10K type strain sequencing project: providing services to taxonomists for standard genome sequencing and annotation.</title>
        <authorList>
            <consortium name="The Broad Institute Genomics Platform"/>
            <consortium name="The Broad Institute Genome Sequencing Center for Infectious Disease"/>
            <person name="Wu L."/>
            <person name="Ma J."/>
        </authorList>
    </citation>
    <scope>NUCLEOTIDE SEQUENCE [LARGE SCALE GENOMIC DNA]</scope>
    <source>
        <strain evidence="3">CCUG 60527</strain>
    </source>
</reference>
<evidence type="ECO:0000313" key="3">
    <source>
        <dbReference type="Proteomes" id="UP001597062"/>
    </source>
</evidence>
<keyword evidence="1" id="KW-0812">Transmembrane</keyword>
<dbReference type="RefSeq" id="WP_386106511.1">
    <property type="nucleotide sequence ID" value="NZ_JBHTJR010000036.1"/>
</dbReference>
<accession>A0ABW3JRU1</accession>
<dbReference type="Proteomes" id="UP001597062">
    <property type="component" value="Unassembled WGS sequence"/>
</dbReference>
<organism evidence="2 3">
    <name type="scientific">Tenacibaculum geojense</name>
    <dbReference type="NCBI Taxonomy" id="915352"/>
    <lineage>
        <taxon>Bacteria</taxon>
        <taxon>Pseudomonadati</taxon>
        <taxon>Bacteroidota</taxon>
        <taxon>Flavobacteriia</taxon>
        <taxon>Flavobacteriales</taxon>
        <taxon>Flavobacteriaceae</taxon>
        <taxon>Tenacibaculum</taxon>
    </lineage>
</organism>
<keyword evidence="1" id="KW-0472">Membrane</keyword>
<evidence type="ECO:0000256" key="1">
    <source>
        <dbReference type="SAM" id="Phobius"/>
    </source>
</evidence>
<comment type="caution">
    <text evidence="2">The sequence shown here is derived from an EMBL/GenBank/DDBJ whole genome shotgun (WGS) entry which is preliminary data.</text>
</comment>
<keyword evidence="1" id="KW-1133">Transmembrane helix</keyword>
<feature type="transmembrane region" description="Helical" evidence="1">
    <location>
        <begin position="12"/>
        <end position="28"/>
    </location>
</feature>
<dbReference type="EMBL" id="JBHTJR010000036">
    <property type="protein sequence ID" value="MFD0992831.1"/>
    <property type="molecule type" value="Genomic_DNA"/>
</dbReference>
<proteinExistence type="predicted"/>
<gene>
    <name evidence="2" type="ORF">ACFQ1U_06410</name>
</gene>
<protein>
    <submittedName>
        <fullName evidence="2">Uncharacterized protein</fullName>
    </submittedName>
</protein>
<name>A0ABW3JRU1_9FLAO</name>
<keyword evidence="3" id="KW-1185">Reference proteome</keyword>
<sequence>MKKIDSVTQRILLILSSLFYPIGVFTITERTSKQKTFANNV</sequence>